<keyword evidence="2" id="KW-0813">Transport</keyword>
<dbReference type="InterPro" id="IPR003439">
    <property type="entry name" value="ABC_transporter-like_ATP-bd"/>
</dbReference>
<keyword evidence="5 11" id="KW-0067">ATP-binding</keyword>
<dbReference type="SUPFAM" id="SSF90123">
    <property type="entry name" value="ABC transporter transmembrane region"/>
    <property type="match status" value="1"/>
</dbReference>
<dbReference type="InterPro" id="IPR027417">
    <property type="entry name" value="P-loop_NTPase"/>
</dbReference>
<keyword evidence="6 8" id="KW-1133">Transmembrane helix</keyword>
<keyword evidence="3 8" id="KW-0812">Transmembrane</keyword>
<dbReference type="EMBL" id="FQVH01000004">
    <property type="protein sequence ID" value="SHE70068.1"/>
    <property type="molecule type" value="Genomic_DNA"/>
</dbReference>
<evidence type="ECO:0000256" key="8">
    <source>
        <dbReference type="SAM" id="Phobius"/>
    </source>
</evidence>
<dbReference type="Pfam" id="PF00664">
    <property type="entry name" value="ABC_membrane"/>
    <property type="match status" value="1"/>
</dbReference>
<keyword evidence="4" id="KW-0547">Nucleotide-binding</keyword>
<dbReference type="InterPro" id="IPR003593">
    <property type="entry name" value="AAA+_ATPase"/>
</dbReference>
<dbReference type="InterPro" id="IPR039421">
    <property type="entry name" value="Type_1_exporter"/>
</dbReference>
<evidence type="ECO:0000256" key="2">
    <source>
        <dbReference type="ARBA" id="ARBA00022448"/>
    </source>
</evidence>
<evidence type="ECO:0000256" key="5">
    <source>
        <dbReference type="ARBA" id="ARBA00022840"/>
    </source>
</evidence>
<organism evidence="11 12">
    <name type="scientific">Caldanaerobius fijiensis DSM 17918</name>
    <dbReference type="NCBI Taxonomy" id="1121256"/>
    <lineage>
        <taxon>Bacteria</taxon>
        <taxon>Bacillati</taxon>
        <taxon>Bacillota</taxon>
        <taxon>Clostridia</taxon>
        <taxon>Thermoanaerobacterales</taxon>
        <taxon>Thermoanaerobacteraceae</taxon>
        <taxon>Caldanaerobius</taxon>
    </lineage>
</organism>
<keyword evidence="7 8" id="KW-0472">Membrane</keyword>
<dbReference type="AlphaFoldDB" id="A0A1M4VME0"/>
<accession>A0A1M4VME0</accession>
<keyword evidence="12" id="KW-1185">Reference proteome</keyword>
<name>A0A1M4VME0_9THEO</name>
<evidence type="ECO:0000313" key="11">
    <source>
        <dbReference type="EMBL" id="SHE70068.1"/>
    </source>
</evidence>
<evidence type="ECO:0000256" key="7">
    <source>
        <dbReference type="ARBA" id="ARBA00023136"/>
    </source>
</evidence>
<dbReference type="GO" id="GO:0005886">
    <property type="term" value="C:plasma membrane"/>
    <property type="evidence" value="ECO:0007669"/>
    <property type="project" value="UniProtKB-SubCell"/>
</dbReference>
<sequence length="600" mass="69159">MRTLPKEYIDEENPQVKLYDRNVLNYMKKYAQPYIKHFIIVFLLLLIITGTNLTGPYIFKMVIDNYLNAKNISPIVKYRGVVLLGFLYFGIALAGGIFNFLQSVMLQYIGQKILYNIRTDIFVHLQQMSLSFFDKNPVGRLVTRITSDTDAINDMFTNVLVFLVQDMLLITGTIIVMIKLDYRLALLSLVVVPLVAISTIIFRRYDRKAYRMIRTRIARIYASLSEYISGMRIIQIFNREKMIYDKFDNINKDYMNVSFYQLKIFSIFRPLNEFYRFLALTILIWIGGGQVLRGYITFGVLFAFFNYINQLFQPIIDLSEKYDMIQSSMAAAEKIYTLLTTPPDIKDPENPIIPETIKGRIEFKNVWFAYNGEDWVLKDVSFTIEPGQTVAFVGATGAGKSSIISLISRLYDIQKGEILIDGINIKNIPQSVLRRHIAVVLQDVFLFTGDIKSNIRLNNEEISDEKLKEVATYVNADKFIQKLPKKYDEPVTERGSTLSQGQRQLIAFARALAFDPTILVLDEATANIDTETEQLIQDSLMKISKNRTTIIVAHRLSTIQHADNIIVIHKGRIREMGKHQELLAKQGIYYKLYQLQNAKI</sequence>
<dbReference type="PROSITE" id="PS00211">
    <property type="entry name" value="ABC_TRANSPORTER_1"/>
    <property type="match status" value="1"/>
</dbReference>
<dbReference type="InterPro" id="IPR017871">
    <property type="entry name" value="ABC_transporter-like_CS"/>
</dbReference>
<evidence type="ECO:0000256" key="6">
    <source>
        <dbReference type="ARBA" id="ARBA00022989"/>
    </source>
</evidence>
<dbReference type="InterPro" id="IPR011527">
    <property type="entry name" value="ABC1_TM_dom"/>
</dbReference>
<dbReference type="GO" id="GO:0016887">
    <property type="term" value="F:ATP hydrolysis activity"/>
    <property type="evidence" value="ECO:0007669"/>
    <property type="project" value="InterPro"/>
</dbReference>
<feature type="domain" description="ABC transmembrane type-1" evidence="10">
    <location>
        <begin position="39"/>
        <end position="327"/>
    </location>
</feature>
<feature type="transmembrane region" description="Helical" evidence="8">
    <location>
        <begin position="277"/>
        <end position="305"/>
    </location>
</feature>
<evidence type="ECO:0000256" key="3">
    <source>
        <dbReference type="ARBA" id="ARBA00022692"/>
    </source>
</evidence>
<dbReference type="PANTHER" id="PTHR43394">
    <property type="entry name" value="ATP-DEPENDENT PERMEASE MDL1, MITOCHONDRIAL"/>
    <property type="match status" value="1"/>
</dbReference>
<feature type="transmembrane region" description="Helical" evidence="8">
    <location>
        <begin position="78"/>
        <end position="101"/>
    </location>
</feature>
<protein>
    <submittedName>
        <fullName evidence="11">ATP-binding cassette, subfamily B</fullName>
    </submittedName>
</protein>
<dbReference type="STRING" id="1121256.SAMN02746089_00666"/>
<feature type="transmembrane region" description="Helical" evidence="8">
    <location>
        <begin position="37"/>
        <end position="58"/>
    </location>
</feature>
<dbReference type="PANTHER" id="PTHR43394:SF1">
    <property type="entry name" value="ATP-BINDING CASSETTE SUB-FAMILY B MEMBER 10, MITOCHONDRIAL"/>
    <property type="match status" value="1"/>
</dbReference>
<dbReference type="Proteomes" id="UP000184088">
    <property type="component" value="Unassembled WGS sequence"/>
</dbReference>
<dbReference type="SUPFAM" id="SSF52540">
    <property type="entry name" value="P-loop containing nucleoside triphosphate hydrolases"/>
    <property type="match status" value="1"/>
</dbReference>
<dbReference type="InterPro" id="IPR036640">
    <property type="entry name" value="ABC1_TM_sf"/>
</dbReference>
<evidence type="ECO:0000256" key="1">
    <source>
        <dbReference type="ARBA" id="ARBA00004651"/>
    </source>
</evidence>
<feature type="domain" description="ABC transporter" evidence="9">
    <location>
        <begin position="361"/>
        <end position="595"/>
    </location>
</feature>
<dbReference type="PROSITE" id="PS50893">
    <property type="entry name" value="ABC_TRANSPORTER_2"/>
    <property type="match status" value="1"/>
</dbReference>
<dbReference type="PROSITE" id="PS50929">
    <property type="entry name" value="ABC_TM1F"/>
    <property type="match status" value="1"/>
</dbReference>
<proteinExistence type="predicted"/>
<dbReference type="SMART" id="SM00382">
    <property type="entry name" value="AAA"/>
    <property type="match status" value="1"/>
</dbReference>
<evidence type="ECO:0000259" key="10">
    <source>
        <dbReference type="PROSITE" id="PS50929"/>
    </source>
</evidence>
<dbReference type="GO" id="GO:0005524">
    <property type="term" value="F:ATP binding"/>
    <property type="evidence" value="ECO:0007669"/>
    <property type="project" value="UniProtKB-KW"/>
</dbReference>
<dbReference type="Gene3D" id="1.20.1560.10">
    <property type="entry name" value="ABC transporter type 1, transmembrane domain"/>
    <property type="match status" value="1"/>
</dbReference>
<reference evidence="11 12" key="1">
    <citation type="submission" date="2016-11" db="EMBL/GenBank/DDBJ databases">
        <authorList>
            <person name="Jaros S."/>
            <person name="Januszkiewicz K."/>
            <person name="Wedrychowicz H."/>
        </authorList>
    </citation>
    <scope>NUCLEOTIDE SEQUENCE [LARGE SCALE GENOMIC DNA]</scope>
    <source>
        <strain evidence="11 12">DSM 17918</strain>
    </source>
</reference>
<comment type="subcellular location">
    <subcellularLocation>
        <location evidence="1">Cell membrane</location>
        <topology evidence="1">Multi-pass membrane protein</topology>
    </subcellularLocation>
</comment>
<evidence type="ECO:0000259" key="9">
    <source>
        <dbReference type="PROSITE" id="PS50893"/>
    </source>
</evidence>
<dbReference type="GO" id="GO:0015421">
    <property type="term" value="F:ABC-type oligopeptide transporter activity"/>
    <property type="evidence" value="ECO:0007669"/>
    <property type="project" value="TreeGrafter"/>
</dbReference>
<evidence type="ECO:0000256" key="4">
    <source>
        <dbReference type="ARBA" id="ARBA00022741"/>
    </source>
</evidence>
<gene>
    <name evidence="11" type="ORF">SAMN02746089_00666</name>
</gene>
<dbReference type="FunFam" id="3.40.50.300:FF:000287">
    <property type="entry name" value="Multidrug ABC transporter ATP-binding protein"/>
    <property type="match status" value="1"/>
</dbReference>
<dbReference type="Pfam" id="PF00005">
    <property type="entry name" value="ABC_tran"/>
    <property type="match status" value="1"/>
</dbReference>
<dbReference type="CDD" id="cd03254">
    <property type="entry name" value="ABCC_Glucan_exporter_like"/>
    <property type="match status" value="1"/>
</dbReference>
<dbReference type="CDD" id="cd18544">
    <property type="entry name" value="ABC_6TM_TmrA_like"/>
    <property type="match status" value="1"/>
</dbReference>
<feature type="transmembrane region" description="Helical" evidence="8">
    <location>
        <begin position="184"/>
        <end position="202"/>
    </location>
</feature>
<feature type="transmembrane region" description="Helical" evidence="8">
    <location>
        <begin position="159"/>
        <end position="178"/>
    </location>
</feature>
<evidence type="ECO:0000313" key="12">
    <source>
        <dbReference type="Proteomes" id="UP000184088"/>
    </source>
</evidence>
<dbReference type="Gene3D" id="3.40.50.300">
    <property type="entry name" value="P-loop containing nucleotide triphosphate hydrolases"/>
    <property type="match status" value="1"/>
</dbReference>